<dbReference type="InterPro" id="IPR036873">
    <property type="entry name" value="Rhodanese-like_dom_sf"/>
</dbReference>
<dbReference type="PROSITE" id="PS00683">
    <property type="entry name" value="RHODANESE_2"/>
    <property type="match status" value="1"/>
</dbReference>
<dbReference type="InterPro" id="IPR001307">
    <property type="entry name" value="Thiosulphate_STrfase_CS"/>
</dbReference>
<evidence type="ECO:0000256" key="2">
    <source>
        <dbReference type="ARBA" id="ARBA00022737"/>
    </source>
</evidence>
<accession>A0ABS2D3Y9</accession>
<protein>
    <recommendedName>
        <fullName evidence="3">Sulfurtransferase</fullName>
    </recommendedName>
</protein>
<dbReference type="Pfam" id="PF00581">
    <property type="entry name" value="Rhodanese"/>
    <property type="match status" value="2"/>
</dbReference>
<feature type="domain" description="Rhodanese" evidence="4">
    <location>
        <begin position="15"/>
        <end position="132"/>
    </location>
</feature>
<evidence type="ECO:0000259" key="4">
    <source>
        <dbReference type="PROSITE" id="PS50206"/>
    </source>
</evidence>
<dbReference type="Proteomes" id="UP000763641">
    <property type="component" value="Unassembled WGS sequence"/>
</dbReference>
<sequence length="278" mass="29144">MDSLVTTEWLASSLGQGDLRIADATLLDPSLGRDARAEFEAGHIPGAVFLDLAELRDTDSPLPNTLPGPAKVASRLGKLGLGDGTRIVLYDDAPWKSAARAWWLIRGYGIGSVAILDGGLAKWRAEGRALEAGPHDAKPRHATPQWNEARLRTLAQMKGNLATGAEQVIDARSATRFTGEEPDPHGAAPGHIPGALSLPYPRLFEADGTWKRGAALSAAFEAAGVDLNAPMAMTCGSGVTAAVLAFGAHLLGREASLYDGSWTEWGSDSSTLKATGEA</sequence>
<dbReference type="PANTHER" id="PTHR11364">
    <property type="entry name" value="THIOSULFATE SULFERTANSFERASE"/>
    <property type="match status" value="1"/>
</dbReference>
<gene>
    <name evidence="5" type="ORF">ILT43_04520</name>
</gene>
<keyword evidence="2" id="KW-0677">Repeat</keyword>
<dbReference type="PROSITE" id="PS00380">
    <property type="entry name" value="RHODANESE_1"/>
    <property type="match status" value="1"/>
</dbReference>
<evidence type="ECO:0000256" key="3">
    <source>
        <dbReference type="RuleBase" id="RU000507"/>
    </source>
</evidence>
<evidence type="ECO:0000256" key="1">
    <source>
        <dbReference type="ARBA" id="ARBA00022679"/>
    </source>
</evidence>
<dbReference type="PROSITE" id="PS50206">
    <property type="entry name" value="RHODANESE_3"/>
    <property type="match status" value="2"/>
</dbReference>
<dbReference type="EMBL" id="JAFEMC010000001">
    <property type="protein sequence ID" value="MBM6575625.1"/>
    <property type="molecule type" value="Genomic_DNA"/>
</dbReference>
<keyword evidence="1 3" id="KW-0808">Transferase</keyword>
<dbReference type="SMART" id="SM00450">
    <property type="entry name" value="RHOD"/>
    <property type="match status" value="2"/>
</dbReference>
<dbReference type="InterPro" id="IPR045078">
    <property type="entry name" value="TST/MPST-like"/>
</dbReference>
<dbReference type="CDD" id="cd01449">
    <property type="entry name" value="TST_Repeat_2"/>
    <property type="match status" value="1"/>
</dbReference>
<dbReference type="RefSeq" id="WP_204195459.1">
    <property type="nucleotide sequence ID" value="NZ_JAFEMC010000001.1"/>
</dbReference>
<evidence type="ECO:0000313" key="6">
    <source>
        <dbReference type="Proteomes" id="UP000763641"/>
    </source>
</evidence>
<comment type="caution">
    <text evidence="5">The sequence shown here is derived from an EMBL/GenBank/DDBJ whole genome shotgun (WGS) entry which is preliminary data.</text>
</comment>
<reference evidence="5 6" key="1">
    <citation type="submission" date="2020-12" db="EMBL/GenBank/DDBJ databases">
        <title>Sphingomonas sp.</title>
        <authorList>
            <person name="Kim M.K."/>
        </authorList>
    </citation>
    <scope>NUCLEOTIDE SEQUENCE [LARGE SCALE GENOMIC DNA]</scope>
    <source>
        <strain evidence="5 6">BT552</strain>
    </source>
</reference>
<dbReference type="CDD" id="cd01448">
    <property type="entry name" value="TST_Repeat_1"/>
    <property type="match status" value="1"/>
</dbReference>
<name>A0ABS2D3Y9_9SPHN</name>
<dbReference type="SUPFAM" id="SSF52821">
    <property type="entry name" value="Rhodanese/Cell cycle control phosphatase"/>
    <property type="match status" value="2"/>
</dbReference>
<dbReference type="Gene3D" id="3.40.250.10">
    <property type="entry name" value="Rhodanese-like domain"/>
    <property type="match status" value="2"/>
</dbReference>
<organism evidence="5 6">
    <name type="scientific">Sphingomonas longa</name>
    <dbReference type="NCBI Taxonomy" id="2778730"/>
    <lineage>
        <taxon>Bacteria</taxon>
        <taxon>Pseudomonadati</taxon>
        <taxon>Pseudomonadota</taxon>
        <taxon>Alphaproteobacteria</taxon>
        <taxon>Sphingomonadales</taxon>
        <taxon>Sphingomonadaceae</taxon>
        <taxon>Sphingomonas</taxon>
    </lineage>
</organism>
<keyword evidence="6" id="KW-1185">Reference proteome</keyword>
<feature type="domain" description="Rhodanese" evidence="4">
    <location>
        <begin position="162"/>
        <end position="274"/>
    </location>
</feature>
<dbReference type="InterPro" id="IPR001763">
    <property type="entry name" value="Rhodanese-like_dom"/>
</dbReference>
<dbReference type="PANTHER" id="PTHR11364:SF27">
    <property type="entry name" value="SULFURTRANSFERASE"/>
    <property type="match status" value="1"/>
</dbReference>
<proteinExistence type="predicted"/>
<evidence type="ECO:0000313" key="5">
    <source>
        <dbReference type="EMBL" id="MBM6575625.1"/>
    </source>
</evidence>